<organism evidence="4 5">
    <name type="scientific">Asbolus verrucosus</name>
    <name type="common">Desert ironclad beetle</name>
    <dbReference type="NCBI Taxonomy" id="1661398"/>
    <lineage>
        <taxon>Eukaryota</taxon>
        <taxon>Metazoa</taxon>
        <taxon>Ecdysozoa</taxon>
        <taxon>Arthropoda</taxon>
        <taxon>Hexapoda</taxon>
        <taxon>Insecta</taxon>
        <taxon>Pterygota</taxon>
        <taxon>Neoptera</taxon>
        <taxon>Endopterygota</taxon>
        <taxon>Coleoptera</taxon>
        <taxon>Polyphaga</taxon>
        <taxon>Cucujiformia</taxon>
        <taxon>Tenebrionidae</taxon>
        <taxon>Pimeliinae</taxon>
        <taxon>Asbolus</taxon>
    </lineage>
</organism>
<name>A0A482VI16_ASBVE</name>
<proteinExistence type="predicted"/>
<feature type="transmembrane region" description="Helical" evidence="3">
    <location>
        <begin position="337"/>
        <end position="357"/>
    </location>
</feature>
<comment type="caution">
    <text evidence="4">The sequence shown here is derived from an EMBL/GenBank/DDBJ whole genome shotgun (WGS) entry which is preliminary data.</text>
</comment>
<evidence type="ECO:0000256" key="3">
    <source>
        <dbReference type="SAM" id="Phobius"/>
    </source>
</evidence>
<evidence type="ECO:0000256" key="1">
    <source>
        <dbReference type="SAM" id="Coils"/>
    </source>
</evidence>
<feature type="region of interest" description="Disordered" evidence="2">
    <location>
        <begin position="95"/>
        <end position="116"/>
    </location>
</feature>
<gene>
    <name evidence="4" type="ORF">BDFB_001624</name>
</gene>
<keyword evidence="5" id="KW-1185">Reference proteome</keyword>
<keyword evidence="3" id="KW-1133">Transmembrane helix</keyword>
<dbReference type="Proteomes" id="UP000292052">
    <property type="component" value="Unassembled WGS sequence"/>
</dbReference>
<accession>A0A482VI16</accession>
<keyword evidence="1" id="KW-0175">Coiled coil</keyword>
<sequence>MVDSGVESRTPSSMKQINNLMVEESYSLKLYPASVSEFSAMIGHARKESFPECASEQATPEEGEPRALFKKSHTCGSLYAKCGCNNESASTSPLFQTYTNPSPESPPSPPKRGSTPVIATIYPKSDTKRLSNPEINNTFTCPSSRHTRQTNSKTVIKANVYLNHPEITFPIPVEVPKEACDKSVPNLAKSLPTSIDHAEIKKSNLDYHKYNALAYESSANKDEEAKKFLSDFGIFGPMGNGVATTLRRSSKNSLDGEIIHQIRKNSKNHVESKRRHSGAQEENEYLKTIVARLKKELAELEVKYGTVQSELHHTRKDLNCKEGEVLKLQREVHKLKVSLISAALLLHYCVAFTVPIFPKPSNSKKM</sequence>
<evidence type="ECO:0000313" key="4">
    <source>
        <dbReference type="EMBL" id="RZC32333.1"/>
    </source>
</evidence>
<keyword evidence="3" id="KW-0812">Transmembrane</keyword>
<reference evidence="4 5" key="1">
    <citation type="submission" date="2017-03" db="EMBL/GenBank/DDBJ databases">
        <title>Genome of the blue death feigning beetle - Asbolus verrucosus.</title>
        <authorList>
            <person name="Rider S.D."/>
        </authorList>
    </citation>
    <scope>NUCLEOTIDE SEQUENCE [LARGE SCALE GENOMIC DNA]</scope>
    <source>
        <strain evidence="4">Butters</strain>
        <tissue evidence="4">Head and leg muscle</tissue>
    </source>
</reference>
<dbReference type="EMBL" id="QDEB01098029">
    <property type="protein sequence ID" value="RZC32333.1"/>
    <property type="molecule type" value="Genomic_DNA"/>
</dbReference>
<dbReference type="OrthoDB" id="6757838at2759"/>
<evidence type="ECO:0000256" key="2">
    <source>
        <dbReference type="SAM" id="MobiDB-lite"/>
    </source>
</evidence>
<dbReference type="AlphaFoldDB" id="A0A482VI16"/>
<keyword evidence="3" id="KW-0472">Membrane</keyword>
<evidence type="ECO:0000313" key="5">
    <source>
        <dbReference type="Proteomes" id="UP000292052"/>
    </source>
</evidence>
<feature type="coiled-coil region" evidence="1">
    <location>
        <begin position="283"/>
        <end position="310"/>
    </location>
</feature>
<protein>
    <submittedName>
        <fullName evidence="4">Uncharacterized protein</fullName>
    </submittedName>
</protein>